<dbReference type="EMBL" id="JBEOZM010000013">
    <property type="protein sequence ID" value="MER6270843.1"/>
    <property type="molecule type" value="Genomic_DNA"/>
</dbReference>
<keyword evidence="2" id="KW-1185">Reference proteome</keyword>
<comment type="caution">
    <text evidence="1">The sequence shown here is derived from an EMBL/GenBank/DDBJ whole genome shotgun (WGS) entry which is preliminary data.</text>
</comment>
<gene>
    <name evidence="1" type="ORF">ABT211_26650</name>
</gene>
<dbReference type="RefSeq" id="WP_351959263.1">
    <property type="nucleotide sequence ID" value="NZ_JBEOZM010000013.1"/>
</dbReference>
<organism evidence="1 2">
    <name type="scientific">Streptomyces sp. 900105755</name>
    <dbReference type="NCBI Taxonomy" id="3154389"/>
    <lineage>
        <taxon>Bacteria</taxon>
        <taxon>Bacillati</taxon>
        <taxon>Actinomycetota</taxon>
        <taxon>Actinomycetes</taxon>
        <taxon>Kitasatosporales</taxon>
        <taxon>Streptomycetaceae</taxon>
        <taxon>Streptomyces</taxon>
    </lineage>
</organism>
<evidence type="ECO:0000313" key="2">
    <source>
        <dbReference type="Proteomes" id="UP001490365"/>
    </source>
</evidence>
<accession>A0ABV1TMH8</accession>
<evidence type="ECO:0000313" key="1">
    <source>
        <dbReference type="EMBL" id="MER6270843.1"/>
    </source>
</evidence>
<proteinExistence type="predicted"/>
<sequence>MSIQVENRCELSARQPILMAFDNGCLMGVAGYPIIGRPIRSSASAEWEGLGMGGNDAARVRFLELGCSLEDADTLVRAGIDPDIVGTRARDAVPFASAAVHHGLADPNGWLEAAGGDPDEAWKAWAMDSVEGPMGAGDDDGDGEEYDESDGGCRVYGWVSAYIGSVGPGEYTIELYDDLGLPGNATYVDTLTFSLPVPAVAGSPADRDACVIKAATEELAAYGCIPGSDFLGSDGSFSVQVQASDRALEWLEDQRSVAEKLDLLLAGLHALLDEPAAVRAGRDRPGIEVIAELRPGGPGRAPEGARTSIVDWNDRELFLLEVADQQPDQVLIERYHGGWARRLDGARDLKHPGLRGLKHVRAEAARRDDELSGFTALFRSRHQVHRHQIQADWAEELGRRLKAWERDIRAVREEQACFPHLKRWGKELRKALLNDEQYLEARTPAAQDRRGRDLARSMFGSDCPVQSVYIRRALTKARARRAELALEQQRVQWRAAVPAWAERLAGSADFLQGTTAERAMLASNLLYAHDPAADTSELVRLLRTAAAALVPSDDRSALDRAAGHHPG</sequence>
<reference evidence="1 2" key="1">
    <citation type="submission" date="2024-06" db="EMBL/GenBank/DDBJ databases">
        <title>The Natural Products Discovery Center: Release of the First 8490 Sequenced Strains for Exploring Actinobacteria Biosynthetic Diversity.</title>
        <authorList>
            <person name="Kalkreuter E."/>
            <person name="Kautsar S.A."/>
            <person name="Yang D."/>
            <person name="Bader C.D."/>
            <person name="Teijaro C.N."/>
            <person name="Fluegel L."/>
            <person name="Davis C.M."/>
            <person name="Simpson J.R."/>
            <person name="Lauterbach L."/>
            <person name="Steele A.D."/>
            <person name="Gui C."/>
            <person name="Meng S."/>
            <person name="Li G."/>
            <person name="Viehrig K."/>
            <person name="Ye F."/>
            <person name="Su P."/>
            <person name="Kiefer A.F."/>
            <person name="Nichols A."/>
            <person name="Cepeda A.J."/>
            <person name="Yan W."/>
            <person name="Fan B."/>
            <person name="Jiang Y."/>
            <person name="Adhikari A."/>
            <person name="Zheng C.-J."/>
            <person name="Schuster L."/>
            <person name="Cowan T.M."/>
            <person name="Smanski M.J."/>
            <person name="Chevrette M.G."/>
            <person name="De Carvalho L.P.S."/>
            <person name="Shen B."/>
        </authorList>
    </citation>
    <scope>NUCLEOTIDE SEQUENCE [LARGE SCALE GENOMIC DNA]</scope>
    <source>
        <strain evidence="1 2">NPDC001694</strain>
    </source>
</reference>
<name>A0ABV1TMH8_9ACTN</name>
<dbReference type="Proteomes" id="UP001490365">
    <property type="component" value="Unassembled WGS sequence"/>
</dbReference>
<protein>
    <submittedName>
        <fullName evidence="1">Uncharacterized protein</fullName>
    </submittedName>
</protein>